<dbReference type="InterPro" id="IPR000073">
    <property type="entry name" value="AB_hydrolase_1"/>
</dbReference>
<gene>
    <name evidence="3" type="ORF">I9W95_09735</name>
</gene>
<feature type="transmembrane region" description="Helical" evidence="1">
    <location>
        <begin position="160"/>
        <end position="181"/>
    </location>
</feature>
<name>A0ABS7ZRX5_9GAMM</name>
<protein>
    <submittedName>
        <fullName evidence="3">Alpha/beta fold hydrolase</fullName>
    </submittedName>
</protein>
<evidence type="ECO:0000259" key="2">
    <source>
        <dbReference type="Pfam" id="PF00561"/>
    </source>
</evidence>
<dbReference type="GO" id="GO:0016787">
    <property type="term" value="F:hydrolase activity"/>
    <property type="evidence" value="ECO:0007669"/>
    <property type="project" value="UniProtKB-KW"/>
</dbReference>
<keyword evidence="1" id="KW-0812">Transmembrane</keyword>
<keyword evidence="3" id="KW-0378">Hydrolase</keyword>
<feature type="domain" description="AB hydrolase-1" evidence="2">
    <location>
        <begin position="26"/>
        <end position="110"/>
    </location>
</feature>
<evidence type="ECO:0000256" key="1">
    <source>
        <dbReference type="SAM" id="Phobius"/>
    </source>
</evidence>
<comment type="caution">
    <text evidence="3">The sequence shown here is derived from an EMBL/GenBank/DDBJ whole genome shotgun (WGS) entry which is preliminary data.</text>
</comment>
<keyword evidence="1" id="KW-1133">Transmembrane helix</keyword>
<keyword evidence="1" id="KW-0472">Membrane</keyword>
<keyword evidence="4" id="KW-1185">Reference proteome</keyword>
<dbReference type="InterPro" id="IPR029058">
    <property type="entry name" value="AB_hydrolase_fold"/>
</dbReference>
<dbReference type="Pfam" id="PF00561">
    <property type="entry name" value="Abhydrolase_1"/>
    <property type="match status" value="1"/>
</dbReference>
<proteinExistence type="predicted"/>
<sequence>MSVTRHAITTGAINLYAESRGNPQNPALILVHGYPDNHSVWDQVAAQLADEFFVIAYDVRGAGQSDKPARVADYRMPLLAQDLKAVADAIIPGQRFHLAAHDWGSIQSWESVTTELLQGRIISFSSVSGPCLDHMGFWMRSHLFSLSPLRIFAGIRQLFASWYIVFFQIPVLAPLLWRLVIAAQWNRYLRLREEVSEPDDNPTQANDGVIGVRLYRANFIGKMLRPQKRYAHCPVQLIVPTRDNYVGTQLFDELGEWVEHLYRRDLDATHWAPLTHAPLMAQWIRGFAHAVSNNKEDAELRAARVSAPARTPLNGSHLPEGV</sequence>
<reference evidence="3 4" key="1">
    <citation type="submission" date="2020-12" db="EMBL/GenBank/DDBJ databases">
        <title>Novel Thalassolituus-related marine hydrocarbonoclastic bacteria mediated algae-derived hydrocarbons mineralization in twilight zone of the northern South China Sea.</title>
        <authorList>
            <person name="Dong C."/>
        </authorList>
    </citation>
    <scope>NUCLEOTIDE SEQUENCE [LARGE SCALE GENOMIC DNA]</scope>
    <source>
        <strain evidence="3 4">IMCC1826</strain>
    </source>
</reference>
<evidence type="ECO:0000313" key="3">
    <source>
        <dbReference type="EMBL" id="MCA6063887.1"/>
    </source>
</evidence>
<dbReference type="RefSeq" id="WP_225674332.1">
    <property type="nucleotide sequence ID" value="NZ_JAEDAH010000046.1"/>
</dbReference>
<organism evidence="3 4">
    <name type="scientific">Thalassolituus marinus</name>
    <dbReference type="NCBI Taxonomy" id="671053"/>
    <lineage>
        <taxon>Bacteria</taxon>
        <taxon>Pseudomonadati</taxon>
        <taxon>Pseudomonadota</taxon>
        <taxon>Gammaproteobacteria</taxon>
        <taxon>Oceanospirillales</taxon>
        <taxon>Oceanospirillaceae</taxon>
        <taxon>Thalassolituus</taxon>
    </lineage>
</organism>
<accession>A0ABS7ZRX5</accession>
<dbReference type="EMBL" id="JAEDAH010000046">
    <property type="protein sequence ID" value="MCA6063887.1"/>
    <property type="molecule type" value="Genomic_DNA"/>
</dbReference>
<dbReference type="Proteomes" id="UP000714380">
    <property type="component" value="Unassembled WGS sequence"/>
</dbReference>
<dbReference type="PANTHER" id="PTHR43329">
    <property type="entry name" value="EPOXIDE HYDROLASE"/>
    <property type="match status" value="1"/>
</dbReference>
<dbReference type="SUPFAM" id="SSF53474">
    <property type="entry name" value="alpha/beta-Hydrolases"/>
    <property type="match status" value="1"/>
</dbReference>
<evidence type="ECO:0000313" key="4">
    <source>
        <dbReference type="Proteomes" id="UP000714380"/>
    </source>
</evidence>
<dbReference type="Gene3D" id="3.40.50.1820">
    <property type="entry name" value="alpha/beta hydrolase"/>
    <property type="match status" value="1"/>
</dbReference>